<protein>
    <submittedName>
        <fullName evidence="2">Uncharacterized protein</fullName>
    </submittedName>
</protein>
<dbReference type="EMBL" id="JAGTJR010000002">
    <property type="protein sequence ID" value="KAH7063248.1"/>
    <property type="molecule type" value="Genomic_DNA"/>
</dbReference>
<reference evidence="2 3" key="1">
    <citation type="journal article" date="2021" name="Nat. Commun.">
        <title>Genetic determinants of endophytism in the Arabidopsis root mycobiome.</title>
        <authorList>
            <person name="Mesny F."/>
            <person name="Miyauchi S."/>
            <person name="Thiergart T."/>
            <person name="Pickel B."/>
            <person name="Atanasova L."/>
            <person name="Karlsson M."/>
            <person name="Huettel B."/>
            <person name="Barry K.W."/>
            <person name="Haridas S."/>
            <person name="Chen C."/>
            <person name="Bauer D."/>
            <person name="Andreopoulos W."/>
            <person name="Pangilinan J."/>
            <person name="LaButti K."/>
            <person name="Riley R."/>
            <person name="Lipzen A."/>
            <person name="Clum A."/>
            <person name="Drula E."/>
            <person name="Henrissat B."/>
            <person name="Kohler A."/>
            <person name="Grigoriev I.V."/>
            <person name="Martin F.M."/>
            <person name="Hacquard S."/>
        </authorList>
    </citation>
    <scope>NUCLEOTIDE SEQUENCE [LARGE SCALE GENOMIC DNA]</scope>
    <source>
        <strain evidence="2 3">MPI-SDFR-AT-0080</strain>
    </source>
</reference>
<gene>
    <name evidence="2" type="ORF">B0J12DRAFT_694163</name>
</gene>
<evidence type="ECO:0000313" key="3">
    <source>
        <dbReference type="Proteomes" id="UP000774617"/>
    </source>
</evidence>
<organism evidence="2 3">
    <name type="scientific">Macrophomina phaseolina</name>
    <dbReference type="NCBI Taxonomy" id="35725"/>
    <lineage>
        <taxon>Eukaryota</taxon>
        <taxon>Fungi</taxon>
        <taxon>Dikarya</taxon>
        <taxon>Ascomycota</taxon>
        <taxon>Pezizomycotina</taxon>
        <taxon>Dothideomycetes</taxon>
        <taxon>Dothideomycetes incertae sedis</taxon>
        <taxon>Botryosphaeriales</taxon>
        <taxon>Botryosphaeriaceae</taxon>
        <taxon>Macrophomina</taxon>
    </lineage>
</organism>
<sequence>MTEYTNGVRQIKANLKTVQYNITDDMLATALLHGLLSSFRSFKNYDWIWSIKPDNTPDLNHLYERLLIEEDEQNRLKEERGARDRARKEASSNNNNTNGGTGYNVVARQTTLKTLAGLKTQKKPHVRSRIGSPSIPTTSPPTI</sequence>
<proteinExistence type="predicted"/>
<dbReference type="Proteomes" id="UP000774617">
    <property type="component" value="Unassembled WGS sequence"/>
</dbReference>
<feature type="region of interest" description="Disordered" evidence="1">
    <location>
        <begin position="117"/>
        <end position="143"/>
    </location>
</feature>
<feature type="compositionally biased region" description="Basic and acidic residues" evidence="1">
    <location>
        <begin position="72"/>
        <end position="90"/>
    </location>
</feature>
<keyword evidence="3" id="KW-1185">Reference proteome</keyword>
<evidence type="ECO:0000256" key="1">
    <source>
        <dbReference type="SAM" id="MobiDB-lite"/>
    </source>
</evidence>
<feature type="region of interest" description="Disordered" evidence="1">
    <location>
        <begin position="72"/>
        <end position="105"/>
    </location>
</feature>
<comment type="caution">
    <text evidence="2">The sequence shown here is derived from an EMBL/GenBank/DDBJ whole genome shotgun (WGS) entry which is preliminary data.</text>
</comment>
<name>A0ABQ8GRY5_9PEZI</name>
<evidence type="ECO:0000313" key="2">
    <source>
        <dbReference type="EMBL" id="KAH7063248.1"/>
    </source>
</evidence>
<accession>A0ABQ8GRY5</accession>